<dbReference type="InterPro" id="IPR037523">
    <property type="entry name" value="VOC_core"/>
</dbReference>
<dbReference type="EMBL" id="MZMT01000058">
    <property type="protein sequence ID" value="PIO41665.1"/>
    <property type="molecule type" value="Genomic_DNA"/>
</dbReference>
<dbReference type="AlphaFoldDB" id="A0A2N9VQ97"/>
<gene>
    <name evidence="2" type="ORF">B5P45_27315</name>
</gene>
<dbReference type="KEGG" id="pht:BLM14_03005"/>
<dbReference type="RefSeq" id="WP_099998030.1">
    <property type="nucleotide sequence ID" value="NZ_CP017940.1"/>
</dbReference>
<dbReference type="SUPFAM" id="SSF54593">
    <property type="entry name" value="Glyoxalase/Bleomycin resistance protein/Dihydroxybiphenyl dioxygenase"/>
    <property type="match status" value="1"/>
</dbReference>
<evidence type="ECO:0000313" key="2">
    <source>
        <dbReference type="EMBL" id="PIO41665.1"/>
    </source>
</evidence>
<evidence type="ECO:0000259" key="1">
    <source>
        <dbReference type="PROSITE" id="PS51819"/>
    </source>
</evidence>
<dbReference type="Proteomes" id="UP000232163">
    <property type="component" value="Unassembled WGS sequence"/>
</dbReference>
<name>A0A2N9VQ97_9HYPH</name>
<dbReference type="PANTHER" id="PTHR35006">
    <property type="entry name" value="GLYOXALASE FAMILY PROTEIN (AFU_ORTHOLOGUE AFUA_5G14830)"/>
    <property type="match status" value="1"/>
</dbReference>
<accession>A0A2N9VQ97</accession>
<dbReference type="CDD" id="cd07262">
    <property type="entry name" value="VOC_like"/>
    <property type="match status" value="1"/>
</dbReference>
<keyword evidence="3" id="KW-1185">Reference proteome</keyword>
<sequence length="135" mass="14841">MIGYTMVGTNDLQRAVKFYDPLMAEMGLDQCYRDHLSSSWGRKGDDTFPLFFVGHPFDGGPATVGNGVMTAFRFDDNAALVDRLYALAIKNGGGDEGEPGFRPQYGEGFYAAYVRDLDGNKLAFVCYDAKPAVEE</sequence>
<dbReference type="PROSITE" id="PS51819">
    <property type="entry name" value="VOC"/>
    <property type="match status" value="1"/>
</dbReference>
<dbReference type="InterPro" id="IPR029068">
    <property type="entry name" value="Glyas_Bleomycin-R_OHBP_Dase"/>
</dbReference>
<reference evidence="2 3" key="1">
    <citation type="journal article" date="2017" name="Int J Environ Stud">
        <title>Does the Miocene-Pliocene relict legume Oxytropis triphylla form nitrogen-fixing nodules with a combination of bacterial strains?</title>
        <authorList>
            <person name="Safronova V."/>
            <person name="Belimov A."/>
            <person name="Sazanova A."/>
            <person name="Kuznetsova I."/>
            <person name="Popova J."/>
            <person name="Andronov E."/>
            <person name="Verkhozina A."/>
            <person name="Tikhonovich I."/>
        </authorList>
    </citation>
    <scope>NUCLEOTIDE SEQUENCE [LARGE SCALE GENOMIC DNA]</scope>
    <source>
        <strain evidence="2 3">Tri-38</strain>
    </source>
</reference>
<comment type="caution">
    <text evidence="2">The sequence shown here is derived from an EMBL/GenBank/DDBJ whole genome shotgun (WGS) entry which is preliminary data.</text>
</comment>
<dbReference type="PANTHER" id="PTHR35006:SF2">
    <property type="entry name" value="GLYOXALASE FAMILY PROTEIN (AFU_ORTHOLOGUE AFUA_5G14830)"/>
    <property type="match status" value="1"/>
</dbReference>
<feature type="domain" description="VOC" evidence="1">
    <location>
        <begin position="1"/>
        <end position="127"/>
    </location>
</feature>
<proteinExistence type="predicted"/>
<dbReference type="OrthoDB" id="9807407at2"/>
<dbReference type="Gene3D" id="3.10.180.10">
    <property type="entry name" value="2,3-Dihydroxybiphenyl 1,2-Dioxygenase, domain 1"/>
    <property type="match status" value="1"/>
</dbReference>
<protein>
    <submittedName>
        <fullName evidence="2">Glyoxalase</fullName>
    </submittedName>
</protein>
<organism evidence="2 3">
    <name type="scientific">Phyllobacterium zundukense</name>
    <dbReference type="NCBI Taxonomy" id="1867719"/>
    <lineage>
        <taxon>Bacteria</taxon>
        <taxon>Pseudomonadati</taxon>
        <taxon>Pseudomonadota</taxon>
        <taxon>Alphaproteobacteria</taxon>
        <taxon>Hyphomicrobiales</taxon>
        <taxon>Phyllobacteriaceae</taxon>
        <taxon>Phyllobacterium</taxon>
    </lineage>
</organism>
<evidence type="ECO:0000313" key="3">
    <source>
        <dbReference type="Proteomes" id="UP000232163"/>
    </source>
</evidence>